<dbReference type="PANTHER" id="PTHR48011:SF4">
    <property type="entry name" value="MITOGEN-ACTIVATED PROTEIN KINASE KINASE KINASE 19"/>
    <property type="match status" value="1"/>
</dbReference>
<dbReference type="InterPro" id="IPR001245">
    <property type="entry name" value="Ser-Thr/Tyr_kinase_cat_dom"/>
</dbReference>
<keyword evidence="3" id="KW-1185">Reference proteome</keyword>
<proteinExistence type="predicted"/>
<name>A0A0C3S927_PHLG1</name>
<dbReference type="EMBL" id="KN840488">
    <property type="protein sequence ID" value="KIP07942.1"/>
    <property type="molecule type" value="Genomic_DNA"/>
</dbReference>
<sequence>MNTKLKQIAEGLTYIHGEYMAHGDLRGKNVLVTADENVMIADFGLTVYVESSNEALRSTCRGNPRWTAPELASDSTHQSVRPTYAADIYSFAMVCFEVGERWNIGA</sequence>
<gene>
    <name evidence="2" type="ORF">PHLGIDRAFT_70274</name>
</gene>
<dbReference type="Proteomes" id="UP000053257">
    <property type="component" value="Unassembled WGS sequence"/>
</dbReference>
<dbReference type="InterPro" id="IPR000719">
    <property type="entry name" value="Prot_kinase_dom"/>
</dbReference>
<dbReference type="InterPro" id="IPR052751">
    <property type="entry name" value="Plant_MAPKKK"/>
</dbReference>
<dbReference type="GO" id="GO:0005524">
    <property type="term" value="F:ATP binding"/>
    <property type="evidence" value="ECO:0007669"/>
    <property type="project" value="InterPro"/>
</dbReference>
<dbReference type="InterPro" id="IPR011009">
    <property type="entry name" value="Kinase-like_dom_sf"/>
</dbReference>
<dbReference type="PROSITE" id="PS50011">
    <property type="entry name" value="PROTEIN_KINASE_DOM"/>
    <property type="match status" value="1"/>
</dbReference>
<reference evidence="2 3" key="1">
    <citation type="journal article" date="2014" name="PLoS Genet.">
        <title>Analysis of the Phlebiopsis gigantea genome, transcriptome and secretome provides insight into its pioneer colonization strategies of wood.</title>
        <authorList>
            <person name="Hori C."/>
            <person name="Ishida T."/>
            <person name="Igarashi K."/>
            <person name="Samejima M."/>
            <person name="Suzuki H."/>
            <person name="Master E."/>
            <person name="Ferreira P."/>
            <person name="Ruiz-Duenas F.J."/>
            <person name="Held B."/>
            <person name="Canessa P."/>
            <person name="Larrondo L.F."/>
            <person name="Schmoll M."/>
            <person name="Druzhinina I.S."/>
            <person name="Kubicek C.P."/>
            <person name="Gaskell J.A."/>
            <person name="Kersten P."/>
            <person name="St John F."/>
            <person name="Glasner J."/>
            <person name="Sabat G."/>
            <person name="Splinter BonDurant S."/>
            <person name="Syed K."/>
            <person name="Yadav J."/>
            <person name="Mgbeahuruike A.C."/>
            <person name="Kovalchuk A."/>
            <person name="Asiegbu F.O."/>
            <person name="Lackner G."/>
            <person name="Hoffmeister D."/>
            <person name="Rencoret J."/>
            <person name="Gutierrez A."/>
            <person name="Sun H."/>
            <person name="Lindquist E."/>
            <person name="Barry K."/>
            <person name="Riley R."/>
            <person name="Grigoriev I.V."/>
            <person name="Henrissat B."/>
            <person name="Kues U."/>
            <person name="Berka R.M."/>
            <person name="Martinez A.T."/>
            <person name="Covert S.F."/>
            <person name="Blanchette R.A."/>
            <person name="Cullen D."/>
        </authorList>
    </citation>
    <scope>NUCLEOTIDE SEQUENCE [LARGE SCALE GENOMIC DNA]</scope>
    <source>
        <strain evidence="2 3">11061_1 CR5-6</strain>
    </source>
</reference>
<evidence type="ECO:0000313" key="2">
    <source>
        <dbReference type="EMBL" id="KIP07942.1"/>
    </source>
</evidence>
<dbReference type="STRING" id="745531.A0A0C3S927"/>
<dbReference type="PANTHER" id="PTHR48011">
    <property type="entry name" value="CCR4-NOT TRANSCRIPTIONAL COMPLEX SUBUNIT CAF120-RELATED"/>
    <property type="match status" value="1"/>
</dbReference>
<dbReference type="Gene3D" id="1.10.510.10">
    <property type="entry name" value="Transferase(Phosphotransferase) domain 1"/>
    <property type="match status" value="1"/>
</dbReference>
<dbReference type="HOGENOM" id="CLU_000288_7_30_1"/>
<dbReference type="GO" id="GO:0004672">
    <property type="term" value="F:protein kinase activity"/>
    <property type="evidence" value="ECO:0007669"/>
    <property type="project" value="InterPro"/>
</dbReference>
<dbReference type="GO" id="GO:0007165">
    <property type="term" value="P:signal transduction"/>
    <property type="evidence" value="ECO:0007669"/>
    <property type="project" value="TreeGrafter"/>
</dbReference>
<dbReference type="OrthoDB" id="2804215at2759"/>
<dbReference type="AlphaFoldDB" id="A0A0C3S927"/>
<organism evidence="2 3">
    <name type="scientific">Phlebiopsis gigantea (strain 11061_1 CR5-6)</name>
    <name type="common">White-rot fungus</name>
    <name type="synonym">Peniophora gigantea</name>
    <dbReference type="NCBI Taxonomy" id="745531"/>
    <lineage>
        <taxon>Eukaryota</taxon>
        <taxon>Fungi</taxon>
        <taxon>Dikarya</taxon>
        <taxon>Basidiomycota</taxon>
        <taxon>Agaricomycotina</taxon>
        <taxon>Agaricomycetes</taxon>
        <taxon>Polyporales</taxon>
        <taxon>Phanerochaetaceae</taxon>
        <taxon>Phlebiopsis</taxon>
    </lineage>
</organism>
<dbReference type="Pfam" id="PF07714">
    <property type="entry name" value="PK_Tyr_Ser-Thr"/>
    <property type="match status" value="1"/>
</dbReference>
<dbReference type="SUPFAM" id="SSF56112">
    <property type="entry name" value="Protein kinase-like (PK-like)"/>
    <property type="match status" value="1"/>
</dbReference>
<evidence type="ECO:0000313" key="3">
    <source>
        <dbReference type="Proteomes" id="UP000053257"/>
    </source>
</evidence>
<protein>
    <recommendedName>
        <fullName evidence="1">Protein kinase domain-containing protein</fullName>
    </recommendedName>
</protein>
<evidence type="ECO:0000259" key="1">
    <source>
        <dbReference type="PROSITE" id="PS50011"/>
    </source>
</evidence>
<feature type="domain" description="Protein kinase" evidence="1">
    <location>
        <begin position="1"/>
        <end position="106"/>
    </location>
</feature>
<accession>A0A0C3S927</accession>